<sequence>MRFLVTRPQPDCRRTAERLRALGHVADEAPVLKTVEVDSAEIGVEGMSALAFSSRRAVAILSAHSRIDDFRKLPVFTVGDATALACREAGFTKVHSANGNIDALAQLILDHRSGLSSGEVLYPAAEDRSGDLEGLLAAGGVSCRTVVVYRMEAVARLSSTVVDSLNGNAFDGVLIYSRRTAEAFLALVRSHGLDHILSGLPVYALSRQSAEPLSEASQVRVAAAPNETSLLDLALTQC</sequence>
<dbReference type="PANTHER" id="PTHR12390">
    <property type="entry name" value="UROPORPHYRINOGEN III SYNTHASE"/>
    <property type="match status" value="1"/>
</dbReference>
<dbReference type="eggNOG" id="COG1587">
    <property type="taxonomic scope" value="Bacteria"/>
</dbReference>
<dbReference type="RefSeq" id="WP_006937733.1">
    <property type="nucleotide sequence ID" value="NZ_AAUW01000017.1"/>
</dbReference>
<organism evidence="2 3">
    <name type="scientific">Roseibium aggregatum (strain ATCC 25650 / DSM 13394 / JCM 20685 / NBRC 16684 / NCIMB 2208 / IAM 12614 / B1)</name>
    <name type="common">Stappia aggregata</name>
    <dbReference type="NCBI Taxonomy" id="384765"/>
    <lineage>
        <taxon>Bacteria</taxon>
        <taxon>Pseudomonadati</taxon>
        <taxon>Pseudomonadota</taxon>
        <taxon>Alphaproteobacteria</taxon>
        <taxon>Hyphomicrobiales</taxon>
        <taxon>Stappiaceae</taxon>
        <taxon>Roseibium</taxon>
    </lineage>
</organism>
<proteinExistence type="predicted"/>
<dbReference type="PANTHER" id="PTHR12390:SF0">
    <property type="entry name" value="UROPORPHYRINOGEN-III SYNTHASE"/>
    <property type="match status" value="1"/>
</dbReference>
<reference evidence="2 3" key="1">
    <citation type="submission" date="2006-05" db="EMBL/GenBank/DDBJ databases">
        <authorList>
            <person name="King G."/>
            <person name="Ferriera S."/>
            <person name="Johnson J."/>
            <person name="Kravitz S."/>
            <person name="Beeson K."/>
            <person name="Sutton G."/>
            <person name="Rogers Y.-H."/>
            <person name="Friedman R."/>
            <person name="Frazier M."/>
            <person name="Venter J.C."/>
        </authorList>
    </citation>
    <scope>NUCLEOTIDE SEQUENCE [LARGE SCALE GENOMIC DNA]</scope>
    <source>
        <strain evidence="3">ATCC 25650 / DSM 13394 / JCM 20685 / NBRC 16684 / NCIMB 2208 / IAM 12614 / B1</strain>
    </source>
</reference>
<dbReference type="InterPro" id="IPR036108">
    <property type="entry name" value="4pyrrol_syn_uPrphyn_synt_sf"/>
</dbReference>
<dbReference type="OrthoDB" id="7163809at2"/>
<dbReference type="Proteomes" id="UP000004848">
    <property type="component" value="Unassembled WGS sequence"/>
</dbReference>
<dbReference type="EMBL" id="AAUW01000017">
    <property type="protein sequence ID" value="EAV41948.1"/>
    <property type="molecule type" value="Genomic_DNA"/>
</dbReference>
<dbReference type="AlphaFoldDB" id="A0NYU7"/>
<evidence type="ECO:0000313" key="2">
    <source>
        <dbReference type="EMBL" id="EAV41948.1"/>
    </source>
</evidence>
<dbReference type="GO" id="GO:0005829">
    <property type="term" value="C:cytosol"/>
    <property type="evidence" value="ECO:0007669"/>
    <property type="project" value="TreeGrafter"/>
</dbReference>
<dbReference type="InterPro" id="IPR003754">
    <property type="entry name" value="4pyrrol_synth_uPrphyn_synth"/>
</dbReference>
<dbReference type="SUPFAM" id="SSF69618">
    <property type="entry name" value="HemD-like"/>
    <property type="match status" value="1"/>
</dbReference>
<dbReference type="Pfam" id="PF02602">
    <property type="entry name" value="HEM4"/>
    <property type="match status" value="1"/>
</dbReference>
<feature type="domain" description="Tetrapyrrole biosynthesis uroporphyrinogen III synthase" evidence="1">
    <location>
        <begin position="14"/>
        <end position="229"/>
    </location>
</feature>
<name>A0NYU7_ROSAI</name>
<evidence type="ECO:0000259" key="1">
    <source>
        <dbReference type="Pfam" id="PF02602"/>
    </source>
</evidence>
<comment type="caution">
    <text evidence="2">The sequence shown here is derived from an EMBL/GenBank/DDBJ whole genome shotgun (WGS) entry which is preliminary data.</text>
</comment>
<dbReference type="Gene3D" id="3.40.50.10090">
    <property type="match status" value="2"/>
</dbReference>
<gene>
    <name evidence="2" type="ORF">SIAM614_25052</name>
</gene>
<dbReference type="CDD" id="cd06578">
    <property type="entry name" value="HemD"/>
    <property type="match status" value="1"/>
</dbReference>
<dbReference type="GO" id="GO:0006780">
    <property type="term" value="P:uroporphyrinogen III biosynthetic process"/>
    <property type="evidence" value="ECO:0007669"/>
    <property type="project" value="InterPro"/>
</dbReference>
<dbReference type="InterPro" id="IPR039793">
    <property type="entry name" value="UROS/Hem4"/>
</dbReference>
<evidence type="ECO:0000313" key="3">
    <source>
        <dbReference type="Proteomes" id="UP000004848"/>
    </source>
</evidence>
<accession>A0NYU7</accession>
<dbReference type="GeneID" id="68848486"/>
<dbReference type="GO" id="GO:0004852">
    <property type="term" value="F:uroporphyrinogen-III synthase activity"/>
    <property type="evidence" value="ECO:0007669"/>
    <property type="project" value="InterPro"/>
</dbReference>
<protein>
    <submittedName>
        <fullName evidence="2">Putative uroporphyrinogen III synthase</fullName>
    </submittedName>
</protein>